<keyword evidence="16" id="KW-0997">Cell inner membrane</keyword>
<keyword evidence="4 16" id="KW-0132">Cell division</keyword>
<feature type="transmembrane region" description="Helical" evidence="16">
    <location>
        <begin position="285"/>
        <end position="305"/>
    </location>
</feature>
<comment type="function">
    <text evidence="16">Peptidoglycan polymerase that is essential for cell division.</text>
</comment>
<evidence type="ECO:0000256" key="5">
    <source>
        <dbReference type="ARBA" id="ARBA00022676"/>
    </source>
</evidence>
<organism evidence="17 18">
    <name type="scientific">Avibacterium avium</name>
    <name type="common">Pasteurella avium</name>
    <dbReference type="NCBI Taxonomy" id="751"/>
    <lineage>
        <taxon>Bacteria</taxon>
        <taxon>Pseudomonadati</taxon>
        <taxon>Pseudomonadota</taxon>
        <taxon>Gammaproteobacteria</taxon>
        <taxon>Pasteurellales</taxon>
        <taxon>Pasteurellaceae</taxon>
        <taxon>Avibacterium</taxon>
    </lineage>
</organism>
<evidence type="ECO:0000256" key="7">
    <source>
        <dbReference type="ARBA" id="ARBA00022692"/>
    </source>
</evidence>
<dbReference type="InterPro" id="IPR013437">
    <property type="entry name" value="FtsW"/>
</dbReference>
<gene>
    <name evidence="16 17" type="primary">ftsW</name>
    <name evidence="17" type="ORF">NCTC11297_01987</name>
</gene>
<keyword evidence="5 16" id="KW-0328">Glycosyltransferase</keyword>
<dbReference type="EMBL" id="UGSP01000001">
    <property type="protein sequence ID" value="SUB24916.1"/>
    <property type="molecule type" value="Genomic_DNA"/>
</dbReference>
<comment type="subcellular location">
    <subcellularLocation>
        <location evidence="16">Cell inner membrane</location>
        <topology evidence="16">Multi-pass membrane protein</topology>
    </subcellularLocation>
    <subcellularLocation>
        <location evidence="1">Cell membrane</location>
        <topology evidence="1">Multi-pass membrane protein</topology>
    </subcellularLocation>
    <text evidence="16">Localizes to the division septum.</text>
</comment>
<dbReference type="GO" id="GO:0008360">
    <property type="term" value="P:regulation of cell shape"/>
    <property type="evidence" value="ECO:0007669"/>
    <property type="project" value="UniProtKB-KW"/>
</dbReference>
<proteinExistence type="inferred from homology"/>
<keyword evidence="11 16" id="KW-0472">Membrane</keyword>
<dbReference type="NCBIfam" id="TIGR02614">
    <property type="entry name" value="ftsW"/>
    <property type="match status" value="1"/>
</dbReference>
<keyword evidence="8 16" id="KW-0133">Cell shape</keyword>
<evidence type="ECO:0000256" key="12">
    <source>
        <dbReference type="ARBA" id="ARBA00023306"/>
    </source>
</evidence>
<dbReference type="PANTHER" id="PTHR30474">
    <property type="entry name" value="CELL CYCLE PROTEIN"/>
    <property type="match status" value="1"/>
</dbReference>
<evidence type="ECO:0000256" key="16">
    <source>
        <dbReference type="HAMAP-Rule" id="MF_00913"/>
    </source>
</evidence>
<dbReference type="AlphaFoldDB" id="A0A379ATA2"/>
<keyword evidence="3 16" id="KW-1003">Cell membrane</keyword>
<reference evidence="17 18" key="1">
    <citation type="submission" date="2018-06" db="EMBL/GenBank/DDBJ databases">
        <authorList>
            <consortium name="Pathogen Informatics"/>
            <person name="Doyle S."/>
        </authorList>
    </citation>
    <scope>NUCLEOTIDE SEQUENCE [LARGE SCALE GENOMIC DNA]</scope>
    <source>
        <strain evidence="18">NCTC 11297</strain>
    </source>
</reference>
<dbReference type="GO" id="GO:0009252">
    <property type="term" value="P:peptidoglycan biosynthetic process"/>
    <property type="evidence" value="ECO:0007669"/>
    <property type="project" value="UniProtKB-UniRule"/>
</dbReference>
<dbReference type="GO" id="GO:0008955">
    <property type="term" value="F:peptidoglycan glycosyltransferase activity"/>
    <property type="evidence" value="ECO:0007669"/>
    <property type="project" value="UniProtKB-UniRule"/>
</dbReference>
<dbReference type="InterPro" id="IPR018365">
    <property type="entry name" value="Cell_cycle_FtsW-rel_CS"/>
</dbReference>
<keyword evidence="12 16" id="KW-0131">Cell cycle</keyword>
<keyword evidence="7 16" id="KW-0812">Transmembrane</keyword>
<feature type="transmembrane region" description="Helical" evidence="16">
    <location>
        <begin position="354"/>
        <end position="373"/>
    </location>
</feature>
<dbReference type="GO" id="GO:0015648">
    <property type="term" value="F:lipid-linked peptidoglycan transporter activity"/>
    <property type="evidence" value="ECO:0007669"/>
    <property type="project" value="TreeGrafter"/>
</dbReference>
<dbReference type="InterPro" id="IPR001182">
    <property type="entry name" value="FtsW/RodA"/>
</dbReference>
<comment type="similarity">
    <text evidence="14 16">Belongs to the SEDS family. FtsW subfamily.</text>
</comment>
<feature type="transmembrane region" description="Helical" evidence="16">
    <location>
        <begin position="321"/>
        <end position="342"/>
    </location>
</feature>
<evidence type="ECO:0000256" key="6">
    <source>
        <dbReference type="ARBA" id="ARBA00022679"/>
    </source>
</evidence>
<evidence type="ECO:0000256" key="15">
    <source>
        <dbReference type="ARBA" id="ARBA00049902"/>
    </source>
</evidence>
<feature type="transmembrane region" description="Helical" evidence="16">
    <location>
        <begin position="162"/>
        <end position="193"/>
    </location>
</feature>
<dbReference type="Proteomes" id="UP000255098">
    <property type="component" value="Unassembled WGS sequence"/>
</dbReference>
<evidence type="ECO:0000256" key="9">
    <source>
        <dbReference type="ARBA" id="ARBA00022984"/>
    </source>
</evidence>
<dbReference type="GO" id="GO:0071555">
    <property type="term" value="P:cell wall organization"/>
    <property type="evidence" value="ECO:0007669"/>
    <property type="project" value="UniProtKB-KW"/>
</dbReference>
<dbReference type="GO" id="GO:0032153">
    <property type="term" value="C:cell division site"/>
    <property type="evidence" value="ECO:0007669"/>
    <property type="project" value="UniProtKB-UniRule"/>
</dbReference>
<feature type="transmembrane region" description="Helical" evidence="16">
    <location>
        <begin position="89"/>
        <end position="108"/>
    </location>
</feature>
<keyword evidence="13 16" id="KW-0961">Cell wall biogenesis/degradation</keyword>
<dbReference type="PROSITE" id="PS00428">
    <property type="entry name" value="FTSW_RODA_SPOVE"/>
    <property type="match status" value="1"/>
</dbReference>
<keyword evidence="18" id="KW-1185">Reference proteome</keyword>
<evidence type="ECO:0000256" key="8">
    <source>
        <dbReference type="ARBA" id="ARBA00022960"/>
    </source>
</evidence>
<evidence type="ECO:0000256" key="3">
    <source>
        <dbReference type="ARBA" id="ARBA00022475"/>
    </source>
</evidence>
<keyword evidence="9 16" id="KW-0573">Peptidoglycan synthesis</keyword>
<dbReference type="EC" id="2.4.99.28" evidence="16"/>
<comment type="catalytic activity">
    <reaction evidence="15 16">
        <text>[GlcNAc-(1-&gt;4)-Mur2Ac(oyl-L-Ala-gamma-D-Glu-L-Lys-D-Ala-D-Ala)](n)-di-trans,octa-cis-undecaprenyl diphosphate + beta-D-GlcNAc-(1-&gt;4)-Mur2Ac(oyl-L-Ala-gamma-D-Glu-L-Lys-D-Ala-D-Ala)-di-trans,octa-cis-undecaprenyl diphosphate = [GlcNAc-(1-&gt;4)-Mur2Ac(oyl-L-Ala-gamma-D-Glu-L-Lys-D-Ala-D-Ala)](n+1)-di-trans,octa-cis-undecaprenyl diphosphate + di-trans,octa-cis-undecaprenyl diphosphate + H(+)</text>
        <dbReference type="Rhea" id="RHEA:23708"/>
        <dbReference type="Rhea" id="RHEA-COMP:9602"/>
        <dbReference type="Rhea" id="RHEA-COMP:9603"/>
        <dbReference type="ChEBI" id="CHEBI:15378"/>
        <dbReference type="ChEBI" id="CHEBI:58405"/>
        <dbReference type="ChEBI" id="CHEBI:60033"/>
        <dbReference type="ChEBI" id="CHEBI:78435"/>
        <dbReference type="EC" id="2.4.99.28"/>
    </reaction>
</comment>
<feature type="transmembrane region" description="Helical" evidence="16">
    <location>
        <begin position="23"/>
        <end position="42"/>
    </location>
</feature>
<comment type="pathway">
    <text evidence="2 16">Cell wall biogenesis; peptidoglycan biosynthesis.</text>
</comment>
<accession>A0A379ATA2</accession>
<protein>
    <recommendedName>
        <fullName evidence="16">Probable peptidoglycan glycosyltransferase FtsW</fullName>
        <shortName evidence="16">PGT</shortName>
        <ecNumber evidence="16">2.4.99.28</ecNumber>
    </recommendedName>
    <alternativeName>
        <fullName evidence="16">Cell division protein FtsW</fullName>
    </alternativeName>
    <alternativeName>
        <fullName evidence="16">Cell wall polymerase</fullName>
    </alternativeName>
    <alternativeName>
        <fullName evidence="16">Peptidoglycan polymerase</fullName>
        <shortName evidence="16">PG polymerase</shortName>
    </alternativeName>
</protein>
<dbReference type="RefSeq" id="WP_115250027.1">
    <property type="nucleotide sequence ID" value="NZ_JBLOCS010000005.1"/>
</dbReference>
<dbReference type="HAMAP" id="MF_00913">
    <property type="entry name" value="PGT_FtsW_proteobact"/>
    <property type="match status" value="1"/>
</dbReference>
<evidence type="ECO:0000313" key="17">
    <source>
        <dbReference type="EMBL" id="SUB24916.1"/>
    </source>
</evidence>
<feature type="transmembrane region" description="Helical" evidence="16">
    <location>
        <begin position="120"/>
        <end position="142"/>
    </location>
</feature>
<sequence>MEFTDKLKSYTQITTDNLLYDRALWWLFITLLLVGMIAVSSASIPVGDRLFQDSFHFAKRDAVYVVLSISACYCVLNIPMEFWEKKYGYIFWLAIFLLVLVLIPGIGAKINGARRWIPLVLFNFQPAEFAKLALICFLSSYFTRRYDEVRSRKLSAFKPMLVMALFGGLLIAQPDLGSTIVLFVITFGLLWIVGANFWQFFTLVCAGVLLLLWLAFASAYRLKRMTGFWEPFKDPYGSGFQLTNSLMAFGRGEITGEGLGNSIQKLEYLPEAHTDFVMAVVGEEFGLIGILFVITLLSLLVFRALKIGKESLLLEQRFKGFFAFGIGFWICFQGVVNLGMALGILPTKGLTFPLVSYGGSSLIIMSVSIGVLLRIDHENRLMRSGQARLRDN</sequence>
<dbReference type="UniPathway" id="UPA00219"/>
<evidence type="ECO:0000256" key="4">
    <source>
        <dbReference type="ARBA" id="ARBA00022618"/>
    </source>
</evidence>
<keyword evidence="10 16" id="KW-1133">Transmembrane helix</keyword>
<evidence type="ECO:0000313" key="18">
    <source>
        <dbReference type="Proteomes" id="UP000255098"/>
    </source>
</evidence>
<dbReference type="GO" id="GO:0005886">
    <property type="term" value="C:plasma membrane"/>
    <property type="evidence" value="ECO:0007669"/>
    <property type="project" value="UniProtKB-SubCell"/>
</dbReference>
<name>A0A379ATA2_AVIAV</name>
<evidence type="ECO:0000256" key="11">
    <source>
        <dbReference type="ARBA" id="ARBA00023136"/>
    </source>
</evidence>
<evidence type="ECO:0000256" key="14">
    <source>
        <dbReference type="ARBA" id="ARBA00038053"/>
    </source>
</evidence>
<evidence type="ECO:0000256" key="13">
    <source>
        <dbReference type="ARBA" id="ARBA00023316"/>
    </source>
</evidence>
<evidence type="ECO:0000256" key="2">
    <source>
        <dbReference type="ARBA" id="ARBA00004752"/>
    </source>
</evidence>
<keyword evidence="6 16" id="KW-0808">Transferase</keyword>
<feature type="transmembrane region" description="Helical" evidence="16">
    <location>
        <begin position="62"/>
        <end position="83"/>
    </location>
</feature>
<dbReference type="GO" id="GO:0043093">
    <property type="term" value="P:FtsZ-dependent cytokinesis"/>
    <property type="evidence" value="ECO:0007669"/>
    <property type="project" value="UniProtKB-UniRule"/>
</dbReference>
<evidence type="ECO:0000256" key="1">
    <source>
        <dbReference type="ARBA" id="ARBA00004651"/>
    </source>
</evidence>
<dbReference type="PANTHER" id="PTHR30474:SF2">
    <property type="entry name" value="PEPTIDOGLYCAN GLYCOSYLTRANSFERASE FTSW-RELATED"/>
    <property type="match status" value="1"/>
</dbReference>
<evidence type="ECO:0000256" key="10">
    <source>
        <dbReference type="ARBA" id="ARBA00022989"/>
    </source>
</evidence>
<dbReference type="GeneID" id="300134173"/>
<feature type="transmembrane region" description="Helical" evidence="16">
    <location>
        <begin position="200"/>
        <end position="220"/>
    </location>
</feature>
<dbReference type="Pfam" id="PF01098">
    <property type="entry name" value="FTSW_RODA_SPOVE"/>
    <property type="match status" value="1"/>
</dbReference>